<dbReference type="PANTHER" id="PTHR45228:SF4">
    <property type="entry name" value="LIPOPROTEIN"/>
    <property type="match status" value="1"/>
</dbReference>
<dbReference type="AlphaFoldDB" id="B6AP91"/>
<protein>
    <submittedName>
        <fullName evidence="2">HD-GYP hydrolase domain protein/response regulator</fullName>
    </submittedName>
</protein>
<dbReference type="InterPro" id="IPR052020">
    <property type="entry name" value="Cyclic_di-GMP/3'3'-cGAMP_PDE"/>
</dbReference>
<name>B6AP91_9BACT</name>
<keyword evidence="2" id="KW-0378">Hydrolase</keyword>
<proteinExistence type="predicted"/>
<dbReference type="SMART" id="SM00471">
    <property type="entry name" value="HDc"/>
    <property type="match status" value="1"/>
</dbReference>
<dbReference type="Gene3D" id="1.10.3210.10">
    <property type="entry name" value="Hypothetical protein af1432"/>
    <property type="match status" value="1"/>
</dbReference>
<dbReference type="CDD" id="cd00077">
    <property type="entry name" value="HDc"/>
    <property type="match status" value="1"/>
</dbReference>
<evidence type="ECO:0000259" key="1">
    <source>
        <dbReference type="PROSITE" id="PS51832"/>
    </source>
</evidence>
<dbReference type="PROSITE" id="PS51832">
    <property type="entry name" value="HD_GYP"/>
    <property type="match status" value="1"/>
</dbReference>
<accession>B6AP91</accession>
<dbReference type="InterPro" id="IPR037522">
    <property type="entry name" value="HD_GYP_dom"/>
</dbReference>
<dbReference type="Pfam" id="PF13487">
    <property type="entry name" value="HD_5"/>
    <property type="match status" value="1"/>
</dbReference>
<sequence>MEMLDRWTFERRSHSYRVARLSLMIGENMGLSSRDLFVLGVGSLLHDIGKTRVPREILVKPDKLTEDEWVIMRCHPQLGGEILDRFPSLRFAREMVRQHQERWDGSGYPDGLSGNDVVKEARIFAVADSYDAMTNQRSYNTVKTAEEAIMDLSLQTGVLYDPEVVDHFLKLGNPAIFERKIRSDEDGLLEEIFPMEGFIGLFIEEP</sequence>
<dbReference type="InterPro" id="IPR003607">
    <property type="entry name" value="HD/PDEase_dom"/>
</dbReference>
<reference evidence="2" key="2">
    <citation type="journal article" date="2008" name="PLoS Biol.">
        <title>Population genomic analysis of strain variation in Leptospirillum group II bacteria involved in acid mine drainage formation.</title>
        <authorList>
            <person name="Simmons S.L."/>
            <person name="Dibartolo G."/>
            <person name="Denef V.J."/>
            <person name="Goltsman D.S."/>
            <person name="Thelen M.P."/>
            <person name="Banfield J.F."/>
        </authorList>
    </citation>
    <scope>NUCLEOTIDE SEQUENCE [LARGE SCALE GENOMIC DNA]</scope>
</reference>
<dbReference type="PANTHER" id="PTHR45228">
    <property type="entry name" value="CYCLIC DI-GMP PHOSPHODIESTERASE TM_0186-RELATED"/>
    <property type="match status" value="1"/>
</dbReference>
<gene>
    <name evidence="2" type="ORF">CGL2_09207001</name>
</gene>
<organism evidence="2">
    <name type="scientific">Leptospirillum sp. Group II '5-way CG'</name>
    <dbReference type="NCBI Taxonomy" id="419541"/>
    <lineage>
        <taxon>Bacteria</taxon>
        <taxon>Pseudomonadati</taxon>
        <taxon>Nitrospirota</taxon>
        <taxon>Nitrospiria</taxon>
        <taxon>Nitrospirales</taxon>
        <taxon>Nitrospiraceae</taxon>
        <taxon>Leptospirillum</taxon>
    </lineage>
</organism>
<dbReference type="GO" id="GO:0016787">
    <property type="term" value="F:hydrolase activity"/>
    <property type="evidence" value="ECO:0007669"/>
    <property type="project" value="UniProtKB-KW"/>
</dbReference>
<feature type="domain" description="HD-GYP" evidence="1">
    <location>
        <begin position="1"/>
        <end position="184"/>
    </location>
</feature>
<evidence type="ECO:0000313" key="2">
    <source>
        <dbReference type="EMBL" id="EDZ39077.1"/>
    </source>
</evidence>
<reference evidence="2" key="1">
    <citation type="journal article" date="2004" name="Nature">
        <title>Community structure and metabolism through reconstruction of microbial genomes from the environment.</title>
        <authorList>
            <person name="Tyson G.W."/>
            <person name="Chapman J."/>
            <person name="Hugenholtz P."/>
            <person name="Allen E.E."/>
            <person name="Ram R.J."/>
            <person name="Richardson P.M."/>
            <person name="Solovyev V.V."/>
            <person name="Rubin E.M."/>
            <person name="Rokhsar D.S."/>
            <person name="Banfield J.F."/>
        </authorList>
    </citation>
    <scope>NUCLEOTIDE SEQUENCE [LARGE SCALE GENOMIC DNA]</scope>
</reference>
<dbReference type="SUPFAM" id="SSF109604">
    <property type="entry name" value="HD-domain/PDEase-like"/>
    <property type="match status" value="1"/>
</dbReference>
<dbReference type="EMBL" id="DS995260">
    <property type="protein sequence ID" value="EDZ39077.1"/>
    <property type="molecule type" value="Genomic_DNA"/>
</dbReference>